<feature type="region of interest" description="Disordered" evidence="4">
    <location>
        <begin position="172"/>
        <end position="222"/>
    </location>
</feature>
<evidence type="ECO:0000313" key="6">
    <source>
        <dbReference type="EMBL" id="SEG57171.1"/>
    </source>
</evidence>
<dbReference type="FunFam" id="3.40.630.40:FF:000005">
    <property type="entry name" value="N-acetylmuramoyl-L-alanine amidase (AmiA)"/>
    <property type="match status" value="1"/>
</dbReference>
<dbReference type="Gene3D" id="3.40.630.40">
    <property type="entry name" value="Zn-dependent exopeptidases"/>
    <property type="match status" value="1"/>
</dbReference>
<feature type="compositionally biased region" description="Gly residues" evidence="4">
    <location>
        <begin position="384"/>
        <end position="394"/>
    </location>
</feature>
<dbReference type="CDD" id="cd02696">
    <property type="entry name" value="MurNAc-LAA"/>
    <property type="match status" value="1"/>
</dbReference>
<dbReference type="SUPFAM" id="SSF53187">
    <property type="entry name" value="Zn-dependent exopeptidases"/>
    <property type="match status" value="1"/>
</dbReference>
<dbReference type="InterPro" id="IPR021731">
    <property type="entry name" value="AMIN_dom"/>
</dbReference>
<dbReference type="EC" id="3.5.1.28" evidence="2"/>
<comment type="catalytic activity">
    <reaction evidence="1">
        <text>Hydrolyzes the link between N-acetylmuramoyl residues and L-amino acid residues in certain cell-wall glycopeptides.</text>
        <dbReference type="EC" id="3.5.1.28"/>
    </reaction>
</comment>
<dbReference type="EMBL" id="FNVA01000006">
    <property type="protein sequence ID" value="SEG57171.1"/>
    <property type="molecule type" value="Genomic_DNA"/>
</dbReference>
<evidence type="ECO:0000313" key="7">
    <source>
        <dbReference type="Proteomes" id="UP000236728"/>
    </source>
</evidence>
<reference evidence="6 7" key="1">
    <citation type="submission" date="2016-10" db="EMBL/GenBank/DDBJ databases">
        <authorList>
            <person name="de Groot N.N."/>
        </authorList>
    </citation>
    <scope>NUCLEOTIDE SEQUENCE [LARGE SCALE GENOMIC DNA]</scope>
    <source>
        <strain evidence="6 7">DSM 22489</strain>
    </source>
</reference>
<dbReference type="Gene3D" id="2.60.40.3500">
    <property type="match status" value="1"/>
</dbReference>
<feature type="compositionally biased region" description="Low complexity" evidence="4">
    <location>
        <begin position="419"/>
        <end position="434"/>
    </location>
</feature>
<evidence type="ECO:0000256" key="1">
    <source>
        <dbReference type="ARBA" id="ARBA00001561"/>
    </source>
</evidence>
<keyword evidence="7" id="KW-1185">Reference proteome</keyword>
<evidence type="ECO:0000259" key="5">
    <source>
        <dbReference type="SMART" id="SM00646"/>
    </source>
</evidence>
<feature type="compositionally biased region" description="Pro residues" evidence="4">
    <location>
        <begin position="183"/>
        <end position="198"/>
    </location>
</feature>
<dbReference type="InterPro" id="IPR011990">
    <property type="entry name" value="TPR-like_helical_dom_sf"/>
</dbReference>
<keyword evidence="3" id="KW-0378">Hydrolase</keyword>
<evidence type="ECO:0000256" key="3">
    <source>
        <dbReference type="ARBA" id="ARBA00022801"/>
    </source>
</evidence>
<feature type="region of interest" description="Disordered" evidence="4">
    <location>
        <begin position="337"/>
        <end position="395"/>
    </location>
</feature>
<dbReference type="AlphaFoldDB" id="A0A1H6B8I5"/>
<feature type="domain" description="MurNAc-LAA" evidence="5">
    <location>
        <begin position="560"/>
        <end position="711"/>
    </location>
</feature>
<dbReference type="InterPro" id="IPR050695">
    <property type="entry name" value="N-acetylmuramoyl_amidase_3"/>
</dbReference>
<protein>
    <recommendedName>
        <fullName evidence="2">N-acetylmuramoyl-L-alanine amidase</fullName>
        <ecNumber evidence="2">3.5.1.28</ecNumber>
    </recommendedName>
</protein>
<dbReference type="GO" id="GO:0009253">
    <property type="term" value="P:peptidoglycan catabolic process"/>
    <property type="evidence" value="ECO:0007669"/>
    <property type="project" value="InterPro"/>
</dbReference>
<dbReference type="PANTHER" id="PTHR30404">
    <property type="entry name" value="N-ACETYLMURAMOYL-L-ALANINE AMIDASE"/>
    <property type="match status" value="1"/>
</dbReference>
<sequence length="738" mass="77916">MQMTRKREGWRRWSASGVLAASCAMTPAGILGQPPAAAHAHPDAWTAAIRARRSFEGMPPGSHRKPGYGHLILAFQAIYHNDPGGPHAAAAVAQVAELFAEEGREFHDKHEFVNAARQYQYLAKAYPGGDEAPAALGHAAEYLGPAFANDPRQAAQVRAELVNDYPGSREARALRHDSSASVPNPPVPAPVPQAPAPQAPVERVAEQDAPPPPSQVLHHKGGSDIPLATLTSIRHWSTSDYTRVAIDLGADVEYEAARVESPTRIFFDLHHTHLAPGIEGHNFNVTDDGFLTRIRAAQYNADTVRVVLDVHRITDFSAFLLPNPDRLIIDIHGRKRDAPPAPAAAGASVPPPITQSQVTQPQPAQRADLAGSSLPPMPVTDGSEGFGLPSGGSRGAVARPRVVVASEPTAARPVPNTISTSSSATSAEVAAVSSQPGKMEATRRPTSKPVAAKSSVPDADVELSEQAGPHVAGRPTAAPPPAADGQTSLMRALGLKIGRIVIDAGHGGHDSGTLGAGGIEEKDVVLDVALRLGKLLHDRLGTEVVYTRASDTFVPLETRTAIANKAQADLFISIHANSSADKTVRGVEVYYLNFTNDAEAMRVAARENAVSTQSVHQLSELVEKIALKDKVEESRDLAADVDSSLYGGLTDGNAGLRNRGVKKAPFVVLIGANMPSILAEISFVTNKADAAELRNPAYRQRVAESLYRGVAQYAGAVNGATPAPASKSAHLERASAPR</sequence>
<name>A0A1H6B8I5_9BACT</name>
<evidence type="ECO:0000256" key="2">
    <source>
        <dbReference type="ARBA" id="ARBA00011901"/>
    </source>
</evidence>
<organism evidence="6 7">
    <name type="scientific">Bryocella elongata</name>
    <dbReference type="NCBI Taxonomy" id="863522"/>
    <lineage>
        <taxon>Bacteria</taxon>
        <taxon>Pseudomonadati</taxon>
        <taxon>Acidobacteriota</taxon>
        <taxon>Terriglobia</taxon>
        <taxon>Terriglobales</taxon>
        <taxon>Acidobacteriaceae</taxon>
        <taxon>Bryocella</taxon>
    </lineage>
</organism>
<dbReference type="InterPro" id="IPR002508">
    <property type="entry name" value="MurNAc-LAA_cat"/>
</dbReference>
<gene>
    <name evidence="6" type="ORF">SAMN05421819_3618</name>
</gene>
<dbReference type="Pfam" id="PF11741">
    <property type="entry name" value="AMIN"/>
    <property type="match status" value="1"/>
</dbReference>
<proteinExistence type="predicted"/>
<evidence type="ECO:0000256" key="4">
    <source>
        <dbReference type="SAM" id="MobiDB-lite"/>
    </source>
</evidence>
<feature type="region of interest" description="Disordered" evidence="4">
    <location>
        <begin position="407"/>
        <end position="485"/>
    </location>
</feature>
<dbReference type="GO" id="GO:0008745">
    <property type="term" value="F:N-acetylmuramoyl-L-alanine amidase activity"/>
    <property type="evidence" value="ECO:0007669"/>
    <property type="project" value="UniProtKB-EC"/>
</dbReference>
<dbReference type="SMART" id="SM00646">
    <property type="entry name" value="Ami_3"/>
    <property type="match status" value="1"/>
</dbReference>
<accession>A0A1H6B8I5</accession>
<dbReference type="Proteomes" id="UP000236728">
    <property type="component" value="Unassembled WGS sequence"/>
</dbReference>
<dbReference type="GO" id="GO:0030288">
    <property type="term" value="C:outer membrane-bounded periplasmic space"/>
    <property type="evidence" value="ECO:0007669"/>
    <property type="project" value="TreeGrafter"/>
</dbReference>
<feature type="compositionally biased region" description="Polar residues" evidence="4">
    <location>
        <begin position="354"/>
        <end position="363"/>
    </location>
</feature>
<dbReference type="Pfam" id="PF01520">
    <property type="entry name" value="Amidase_3"/>
    <property type="match status" value="1"/>
</dbReference>
<dbReference type="PROSITE" id="PS51257">
    <property type="entry name" value="PROKAR_LIPOPROTEIN"/>
    <property type="match status" value="1"/>
</dbReference>
<dbReference type="Gene3D" id="1.25.40.10">
    <property type="entry name" value="Tetratricopeptide repeat domain"/>
    <property type="match status" value="1"/>
</dbReference>
<dbReference type="PANTHER" id="PTHR30404:SF0">
    <property type="entry name" value="N-ACETYLMURAMOYL-L-ALANINE AMIDASE AMIC"/>
    <property type="match status" value="1"/>
</dbReference>